<keyword evidence="2" id="KW-1185">Reference proteome</keyword>
<evidence type="ECO:0000313" key="1">
    <source>
        <dbReference type="EMBL" id="AEI51793.1"/>
    </source>
</evidence>
<name>A0A7U4E8W5_RUNSL</name>
<sequence length="163" mass="18165">MIKLTFQDFLPVQKKRWSGIFLLVLGVNSAVNAQSIGYYPWNGLLSVSTNPAKPVWADLRLQTNTLFGSLSTEILPMLNLTRQESYQVYLGGGVRFNFIGVLANQTNNIVEGYSLNIGTRIAPFKSVPNVRVAFELAPYVVRKFDSGVLKSNLGIVYTFGRKE</sequence>
<organism evidence="1 2">
    <name type="scientific">Runella slithyformis (strain ATCC 29530 / DSM 19594 / LMG 11500 / NCIMB 11436 / LSU 4)</name>
    <dbReference type="NCBI Taxonomy" id="761193"/>
    <lineage>
        <taxon>Bacteria</taxon>
        <taxon>Pseudomonadati</taxon>
        <taxon>Bacteroidota</taxon>
        <taxon>Cytophagia</taxon>
        <taxon>Cytophagales</taxon>
        <taxon>Spirosomataceae</taxon>
        <taxon>Runella</taxon>
    </lineage>
</organism>
<protein>
    <recommendedName>
        <fullName evidence="3">Outer membrane protein beta-barrel domain-containing protein</fullName>
    </recommendedName>
</protein>
<dbReference type="EMBL" id="CP002859">
    <property type="protein sequence ID" value="AEI51793.1"/>
    <property type="molecule type" value="Genomic_DNA"/>
</dbReference>
<evidence type="ECO:0008006" key="3">
    <source>
        <dbReference type="Google" id="ProtNLM"/>
    </source>
</evidence>
<dbReference type="RefSeq" id="WP_013931061.1">
    <property type="nucleotide sequence ID" value="NC_015703.1"/>
</dbReference>
<dbReference type="AlphaFoldDB" id="A0A7U4E8W5"/>
<dbReference type="KEGG" id="rsi:Runsl_5503"/>
<proteinExistence type="predicted"/>
<gene>
    <name evidence="1" type="ordered locus">Runsl_5503</name>
</gene>
<reference evidence="2" key="1">
    <citation type="submission" date="2011-06" db="EMBL/GenBank/DDBJ databases">
        <title>The complete genome of chromosome of Runella slithyformis DSM 19594.</title>
        <authorList>
            <consortium name="US DOE Joint Genome Institute (JGI-PGF)"/>
            <person name="Lucas S."/>
            <person name="Han J."/>
            <person name="Lapidus A."/>
            <person name="Bruce D."/>
            <person name="Goodwin L."/>
            <person name="Pitluck S."/>
            <person name="Peters L."/>
            <person name="Kyrpides N."/>
            <person name="Mavromatis K."/>
            <person name="Ivanova N."/>
            <person name="Ovchinnikova G."/>
            <person name="Zhang X."/>
            <person name="Misra M."/>
            <person name="Detter J.C."/>
            <person name="Tapia R."/>
            <person name="Han C."/>
            <person name="Land M."/>
            <person name="Hauser L."/>
            <person name="Markowitz V."/>
            <person name="Cheng J.-F."/>
            <person name="Hugenholtz P."/>
            <person name="Woyke T."/>
            <person name="Wu D."/>
            <person name="Tindall B."/>
            <person name="Faehrich R."/>
            <person name="Brambilla E."/>
            <person name="Klenk H.-P."/>
            <person name="Eisen J.A."/>
        </authorList>
    </citation>
    <scope>NUCLEOTIDE SEQUENCE [LARGE SCALE GENOMIC DNA]</scope>
    <source>
        <strain evidence="2">ATCC 29530 / DSM 19594 / LMG 11500 / NCIMB 11436 / LSU 4</strain>
    </source>
</reference>
<evidence type="ECO:0000313" key="2">
    <source>
        <dbReference type="Proteomes" id="UP000000493"/>
    </source>
</evidence>
<accession>A0A7U4E8W5</accession>
<reference evidence="1 2" key="2">
    <citation type="journal article" date="2012" name="Stand. Genomic Sci.">
        <title>Complete genome sequence of the aquatic bacterium Runella slithyformis type strain (LSU 4(T)).</title>
        <authorList>
            <person name="Copeland A."/>
            <person name="Zhang X."/>
            <person name="Misra M."/>
            <person name="Lapidus A."/>
            <person name="Nolan M."/>
            <person name="Lucas S."/>
            <person name="Deshpande S."/>
            <person name="Cheng J.F."/>
            <person name="Tapia R."/>
            <person name="Goodwin L.A."/>
            <person name="Pitluck S."/>
            <person name="Liolios K."/>
            <person name="Pagani I."/>
            <person name="Ivanova N."/>
            <person name="Mikhailova N."/>
            <person name="Pati A."/>
            <person name="Chen A."/>
            <person name="Palaniappan K."/>
            <person name="Land M."/>
            <person name="Hauser L."/>
            <person name="Pan C."/>
            <person name="Jeffries C.D."/>
            <person name="Detter J.C."/>
            <person name="Brambilla E.M."/>
            <person name="Rohde M."/>
            <person name="Djao O.D."/>
            <person name="Goker M."/>
            <person name="Sikorski J."/>
            <person name="Tindall B.J."/>
            <person name="Woyke T."/>
            <person name="Bristow J."/>
            <person name="Eisen J.A."/>
            <person name="Markowitz V."/>
            <person name="Hugenholtz P."/>
            <person name="Kyrpides N.C."/>
            <person name="Klenk H.P."/>
            <person name="Mavromatis K."/>
        </authorList>
    </citation>
    <scope>NUCLEOTIDE SEQUENCE [LARGE SCALE GENOMIC DNA]</scope>
    <source>
        <strain evidence="2">ATCC 29530 / DSM 19594 / LMG 11500 / NCIMB 11436 / LSU 4</strain>
    </source>
</reference>
<dbReference type="Proteomes" id="UP000000493">
    <property type="component" value="Chromosome"/>
</dbReference>